<feature type="region of interest" description="Disordered" evidence="2">
    <location>
        <begin position="341"/>
        <end position="395"/>
    </location>
</feature>
<name>A0A161HK61_9ASCO</name>
<feature type="compositionally biased region" description="Low complexity" evidence="2">
    <location>
        <begin position="354"/>
        <end position="364"/>
    </location>
</feature>
<evidence type="ECO:0000313" key="4">
    <source>
        <dbReference type="Proteomes" id="UP000189580"/>
    </source>
</evidence>
<dbReference type="KEGG" id="slb:AWJ20_1581"/>
<comment type="similarity">
    <text evidence="1">Belongs to the NPR2 family.</text>
</comment>
<dbReference type="GeneID" id="30033399"/>
<dbReference type="GO" id="GO:0010508">
    <property type="term" value="P:positive regulation of autophagy"/>
    <property type="evidence" value="ECO:0007669"/>
    <property type="project" value="TreeGrafter"/>
</dbReference>
<proteinExistence type="inferred from homology"/>
<reference evidence="3 4" key="1">
    <citation type="submission" date="2016-02" db="EMBL/GenBank/DDBJ databases">
        <title>Complete genome sequence and transcriptome regulation of the pentose utilising yeast Sugiyamaella lignohabitans.</title>
        <authorList>
            <person name="Bellasio M."/>
            <person name="Peymann A."/>
            <person name="Valli M."/>
            <person name="Sipitzky M."/>
            <person name="Graf A."/>
            <person name="Sauer M."/>
            <person name="Marx H."/>
            <person name="Mattanovich D."/>
        </authorList>
    </citation>
    <scope>NUCLEOTIDE SEQUENCE [LARGE SCALE GENOMIC DNA]</scope>
    <source>
        <strain evidence="3 4">CBS 10342</strain>
    </source>
</reference>
<organism evidence="3 4">
    <name type="scientific">Sugiyamaella lignohabitans</name>
    <dbReference type="NCBI Taxonomy" id="796027"/>
    <lineage>
        <taxon>Eukaryota</taxon>
        <taxon>Fungi</taxon>
        <taxon>Dikarya</taxon>
        <taxon>Ascomycota</taxon>
        <taxon>Saccharomycotina</taxon>
        <taxon>Dipodascomycetes</taxon>
        <taxon>Dipodascales</taxon>
        <taxon>Trichomonascaceae</taxon>
        <taxon>Sugiyamaella</taxon>
    </lineage>
</organism>
<dbReference type="GO" id="GO:0005774">
    <property type="term" value="C:vacuolar membrane"/>
    <property type="evidence" value="ECO:0007669"/>
    <property type="project" value="TreeGrafter"/>
</dbReference>
<dbReference type="EMBL" id="CP014501">
    <property type="protein sequence ID" value="ANB13297.1"/>
    <property type="molecule type" value="Genomic_DNA"/>
</dbReference>
<evidence type="ECO:0000256" key="2">
    <source>
        <dbReference type="SAM" id="MobiDB-lite"/>
    </source>
</evidence>
<dbReference type="InterPro" id="IPR009348">
    <property type="entry name" value="NPR2-like"/>
</dbReference>
<dbReference type="GO" id="GO:1990130">
    <property type="term" value="C:GATOR1 complex"/>
    <property type="evidence" value="ECO:0007669"/>
    <property type="project" value="TreeGrafter"/>
</dbReference>
<feature type="compositionally biased region" description="Basic and acidic residues" evidence="2">
    <location>
        <begin position="365"/>
        <end position="378"/>
    </location>
</feature>
<accession>A0A161HK61</accession>
<dbReference type="AlphaFoldDB" id="A0A161HK61"/>
<protein>
    <submittedName>
        <fullName evidence="3">Nitrogen permease regulating protein NPR2</fullName>
    </submittedName>
</protein>
<dbReference type="PANTHER" id="PTHR12991">
    <property type="entry name" value="NITROGEN PERMEASE REGULATOR 2/TUMOR SUPPRESSOR CANDIDATE 4"/>
    <property type="match status" value="1"/>
</dbReference>
<keyword evidence="4" id="KW-1185">Reference proteome</keyword>
<gene>
    <name evidence="3" type="primary">NPR2</name>
    <name evidence="3" type="ORF">AWJ20_1581</name>
</gene>
<evidence type="ECO:0000256" key="1">
    <source>
        <dbReference type="ARBA" id="ARBA00008433"/>
    </source>
</evidence>
<dbReference type="Pfam" id="PF06218">
    <property type="entry name" value="NPR2"/>
    <property type="match status" value="1"/>
</dbReference>
<dbReference type="RefSeq" id="XP_018735774.1">
    <property type="nucleotide sequence ID" value="XM_018878474.1"/>
</dbReference>
<feature type="region of interest" description="Disordered" evidence="2">
    <location>
        <begin position="196"/>
        <end position="224"/>
    </location>
</feature>
<sequence length="442" mass="49539">MSIRRLARMFMALEEQSHYLSAANTETHTIDNIHNIIEQIYQDLNNYSECQIPIDESNAVDMKLFPLIPPPPEVESFHVPISTVHLQLLLDENWDPTMEKIIPYINGINSIRRIADLANADYELTKQCIQHLVYYRCLVIVDIFQFSNIYAPTSDISQFLTDPDMFQEFQAYVYRPPSKMSSSSLMLSTSQSKSRLSASHGSSQASSAPLHSPASGKSVLSTSSSSTSTIQSINGVNGISSRVPNQALPSGQLTSTVQPYLSSNPLSIIPCFNLYRSLSQGVTLYEWYIDHQKLLQDIDVRRFVSFGVIKGLIYRVHSYPIYESRHRHRFNHHTALSTVAASSTAIPPPGSGSGSVAASTGSFTSDRRLSRHDSDIRRPIQQQSMRSKNEESVSDAQNIEEMVAEIVKQPRHFDSICTDLRLPKQQVEAILQKKGDWTVVSA</sequence>
<evidence type="ECO:0000313" key="3">
    <source>
        <dbReference type="EMBL" id="ANB13297.1"/>
    </source>
</evidence>
<dbReference type="Proteomes" id="UP000189580">
    <property type="component" value="Chromosome a"/>
</dbReference>
<feature type="compositionally biased region" description="Low complexity" evidence="2">
    <location>
        <begin position="196"/>
        <end position="208"/>
    </location>
</feature>
<dbReference type="OrthoDB" id="338854at2759"/>
<dbReference type="GO" id="GO:0005096">
    <property type="term" value="F:GTPase activator activity"/>
    <property type="evidence" value="ECO:0007669"/>
    <property type="project" value="TreeGrafter"/>
</dbReference>
<dbReference type="PANTHER" id="PTHR12991:SF10">
    <property type="entry name" value="GATOR COMPLEX PROTEIN NPRL2"/>
    <property type="match status" value="1"/>
</dbReference>
<dbReference type="GO" id="GO:1904262">
    <property type="term" value="P:negative regulation of TORC1 signaling"/>
    <property type="evidence" value="ECO:0007669"/>
    <property type="project" value="TreeGrafter"/>
</dbReference>